<feature type="compositionally biased region" description="Low complexity" evidence="1">
    <location>
        <begin position="30"/>
        <end position="40"/>
    </location>
</feature>
<sequence>MLLPLVCRVVAGVLHHQGDAFNELPYGDQSPPSSSLFSPPTNDIPQSITLQDV</sequence>
<evidence type="ECO:0000313" key="3">
    <source>
        <dbReference type="Proteomes" id="UP001054252"/>
    </source>
</evidence>
<organism evidence="2 3">
    <name type="scientific">Rubroshorea leprosula</name>
    <dbReference type="NCBI Taxonomy" id="152421"/>
    <lineage>
        <taxon>Eukaryota</taxon>
        <taxon>Viridiplantae</taxon>
        <taxon>Streptophyta</taxon>
        <taxon>Embryophyta</taxon>
        <taxon>Tracheophyta</taxon>
        <taxon>Spermatophyta</taxon>
        <taxon>Magnoliopsida</taxon>
        <taxon>eudicotyledons</taxon>
        <taxon>Gunneridae</taxon>
        <taxon>Pentapetalae</taxon>
        <taxon>rosids</taxon>
        <taxon>malvids</taxon>
        <taxon>Malvales</taxon>
        <taxon>Dipterocarpaceae</taxon>
        <taxon>Rubroshorea</taxon>
    </lineage>
</organism>
<dbReference type="Proteomes" id="UP001054252">
    <property type="component" value="Unassembled WGS sequence"/>
</dbReference>
<evidence type="ECO:0000313" key="2">
    <source>
        <dbReference type="EMBL" id="GKU93077.1"/>
    </source>
</evidence>
<feature type="compositionally biased region" description="Polar residues" evidence="1">
    <location>
        <begin position="41"/>
        <end position="53"/>
    </location>
</feature>
<dbReference type="AlphaFoldDB" id="A0AAV5I599"/>
<dbReference type="EMBL" id="BPVZ01000006">
    <property type="protein sequence ID" value="GKU93077.1"/>
    <property type="molecule type" value="Genomic_DNA"/>
</dbReference>
<reference evidence="2 3" key="1">
    <citation type="journal article" date="2021" name="Commun. Biol.">
        <title>The genome of Shorea leprosula (Dipterocarpaceae) highlights the ecological relevance of drought in aseasonal tropical rainforests.</title>
        <authorList>
            <person name="Ng K.K.S."/>
            <person name="Kobayashi M.J."/>
            <person name="Fawcett J.A."/>
            <person name="Hatakeyama M."/>
            <person name="Paape T."/>
            <person name="Ng C.H."/>
            <person name="Ang C.C."/>
            <person name="Tnah L.H."/>
            <person name="Lee C.T."/>
            <person name="Nishiyama T."/>
            <person name="Sese J."/>
            <person name="O'Brien M.J."/>
            <person name="Copetti D."/>
            <person name="Mohd Noor M.I."/>
            <person name="Ong R.C."/>
            <person name="Putra M."/>
            <person name="Sireger I.Z."/>
            <person name="Indrioko S."/>
            <person name="Kosugi Y."/>
            <person name="Izuno A."/>
            <person name="Isagi Y."/>
            <person name="Lee S.L."/>
            <person name="Shimizu K.K."/>
        </authorList>
    </citation>
    <scope>NUCLEOTIDE SEQUENCE [LARGE SCALE GENOMIC DNA]</scope>
    <source>
        <strain evidence="2">214</strain>
    </source>
</reference>
<keyword evidence="3" id="KW-1185">Reference proteome</keyword>
<gene>
    <name evidence="2" type="ORF">SLEP1_g6710</name>
</gene>
<evidence type="ECO:0000256" key="1">
    <source>
        <dbReference type="SAM" id="MobiDB-lite"/>
    </source>
</evidence>
<proteinExistence type="predicted"/>
<protein>
    <submittedName>
        <fullName evidence="2">Uncharacterized protein</fullName>
    </submittedName>
</protein>
<comment type="caution">
    <text evidence="2">The sequence shown here is derived from an EMBL/GenBank/DDBJ whole genome shotgun (WGS) entry which is preliminary data.</text>
</comment>
<feature type="region of interest" description="Disordered" evidence="1">
    <location>
        <begin position="26"/>
        <end position="53"/>
    </location>
</feature>
<name>A0AAV5I599_9ROSI</name>
<accession>A0AAV5I599</accession>